<dbReference type="NCBIfam" id="TIGR00296">
    <property type="entry name" value="TIGR00296 family protein"/>
    <property type="match status" value="1"/>
</dbReference>
<comment type="caution">
    <text evidence="2">The sequence shown here is derived from an EMBL/GenBank/DDBJ whole genome shotgun (WGS) entry which is preliminary data.</text>
</comment>
<organism evidence="2">
    <name type="scientific">candidate division TA06 bacterium ADurb.Bin417</name>
    <dbReference type="NCBI Taxonomy" id="1852828"/>
    <lineage>
        <taxon>Bacteria</taxon>
        <taxon>Bacteria division TA06</taxon>
    </lineage>
</organism>
<gene>
    <name evidence="2" type="ORF">BWY73_01599</name>
</gene>
<evidence type="ECO:0000313" key="2">
    <source>
        <dbReference type="EMBL" id="OPZ88906.1"/>
    </source>
</evidence>
<dbReference type="PROSITE" id="PS51112">
    <property type="entry name" value="AMMECR1"/>
    <property type="match status" value="1"/>
</dbReference>
<dbReference type="InterPro" id="IPR027623">
    <property type="entry name" value="AmmeMemoSam_A"/>
</dbReference>
<reference evidence="2" key="1">
    <citation type="submission" date="2017-02" db="EMBL/GenBank/DDBJ databases">
        <title>Delving into the versatile metabolic prowess of the omnipresent phylum Bacteroidetes.</title>
        <authorList>
            <person name="Nobu M.K."/>
            <person name="Mei R."/>
            <person name="Narihiro T."/>
            <person name="Kuroda K."/>
            <person name="Liu W.-T."/>
        </authorList>
    </citation>
    <scope>NUCLEOTIDE SEQUENCE</scope>
    <source>
        <strain evidence="2">ADurb.Bin417</strain>
    </source>
</reference>
<name>A0A1V5M6Y1_UNCT6</name>
<sequence>MAETADPVLLEKRGAFVSLRWDKDLRGCIGLIEGKYPLNETVCRMAIEAAVGDPRFPGLTIRELKEVIIEISVLTTPERVRGPQDIVMLRDGVIVRQGYCQGVFLPQVAEEQGWDKEQFLSFLCEYKAGLPREAWKEKETELYTFQAEVFSEVDFPPSSPSK</sequence>
<dbReference type="Gene3D" id="3.30.700.20">
    <property type="entry name" value="Hypothetical protein ph0010, domain 1"/>
    <property type="match status" value="1"/>
</dbReference>
<dbReference type="SUPFAM" id="SSF143447">
    <property type="entry name" value="AMMECR1-like"/>
    <property type="match status" value="1"/>
</dbReference>
<dbReference type="Proteomes" id="UP000485484">
    <property type="component" value="Unassembled WGS sequence"/>
</dbReference>
<protein>
    <recommendedName>
        <fullName evidence="1">AMMECR1 domain-containing protein</fullName>
    </recommendedName>
</protein>
<dbReference type="NCBIfam" id="TIGR04335">
    <property type="entry name" value="AmmeMemoSam_A"/>
    <property type="match status" value="1"/>
</dbReference>
<dbReference type="InterPro" id="IPR023473">
    <property type="entry name" value="AMMECR1"/>
</dbReference>
<dbReference type="InterPro" id="IPR036071">
    <property type="entry name" value="AMMECR1_dom_sf"/>
</dbReference>
<proteinExistence type="predicted"/>
<dbReference type="EMBL" id="MWAK01000437">
    <property type="protein sequence ID" value="OPZ88906.1"/>
    <property type="molecule type" value="Genomic_DNA"/>
</dbReference>
<dbReference type="AlphaFoldDB" id="A0A1V5M6Y1"/>
<dbReference type="PANTHER" id="PTHR13016:SF0">
    <property type="entry name" value="AMME SYNDROME CANDIDATE GENE 1 PROTEIN"/>
    <property type="match status" value="1"/>
</dbReference>
<dbReference type="PANTHER" id="PTHR13016">
    <property type="entry name" value="AMMECR1 HOMOLOG"/>
    <property type="match status" value="1"/>
</dbReference>
<dbReference type="InterPro" id="IPR027485">
    <property type="entry name" value="AMMECR1_N"/>
</dbReference>
<dbReference type="Pfam" id="PF01871">
    <property type="entry name" value="AMMECR1"/>
    <property type="match status" value="1"/>
</dbReference>
<accession>A0A1V5M6Y1</accession>
<feature type="domain" description="AMMECR1" evidence="1">
    <location>
        <begin position="1"/>
        <end position="161"/>
    </location>
</feature>
<dbReference type="Gene3D" id="3.30.1490.150">
    <property type="entry name" value="Hypothetical protein ph0010, domain 2"/>
    <property type="match status" value="1"/>
</dbReference>
<dbReference type="InterPro" id="IPR002733">
    <property type="entry name" value="AMMECR1_domain"/>
</dbReference>
<evidence type="ECO:0000259" key="1">
    <source>
        <dbReference type="PROSITE" id="PS51112"/>
    </source>
</evidence>